<dbReference type="EMBL" id="JAHMHS010000007">
    <property type="protein sequence ID" value="KAK1730435.1"/>
    <property type="molecule type" value="Genomic_DNA"/>
</dbReference>
<dbReference type="RefSeq" id="XP_060370490.1">
    <property type="nucleotide sequence ID" value="XM_060507191.1"/>
</dbReference>
<comment type="caution">
    <text evidence="2">The sequence shown here is derived from an EMBL/GenBank/DDBJ whole genome shotgun (WGS) entry which is preliminary data.</text>
</comment>
<name>A0AAD9D248_GLOAC</name>
<dbReference type="AlphaFoldDB" id="A0AAD9D248"/>
<proteinExistence type="predicted"/>
<dbReference type="Proteomes" id="UP001244207">
    <property type="component" value="Unassembled WGS sequence"/>
</dbReference>
<organism evidence="2 3">
    <name type="scientific">Glomerella acutata</name>
    <name type="common">Colletotrichum acutatum</name>
    <dbReference type="NCBI Taxonomy" id="27357"/>
    <lineage>
        <taxon>Eukaryota</taxon>
        <taxon>Fungi</taxon>
        <taxon>Dikarya</taxon>
        <taxon>Ascomycota</taxon>
        <taxon>Pezizomycotina</taxon>
        <taxon>Sordariomycetes</taxon>
        <taxon>Hypocreomycetidae</taxon>
        <taxon>Glomerellales</taxon>
        <taxon>Glomerellaceae</taxon>
        <taxon>Colletotrichum</taxon>
        <taxon>Colletotrichum acutatum species complex</taxon>
    </lineage>
</organism>
<gene>
    <name evidence="2" type="ORF">BDZ83DRAFT_602762</name>
</gene>
<protein>
    <submittedName>
        <fullName evidence="2">Uncharacterized protein</fullName>
    </submittedName>
</protein>
<feature type="transmembrane region" description="Helical" evidence="1">
    <location>
        <begin position="79"/>
        <end position="99"/>
    </location>
</feature>
<keyword evidence="1" id="KW-0812">Transmembrane</keyword>
<evidence type="ECO:0000313" key="3">
    <source>
        <dbReference type="Proteomes" id="UP001244207"/>
    </source>
</evidence>
<keyword evidence="1" id="KW-0472">Membrane</keyword>
<accession>A0AAD9D248</accession>
<reference evidence="2" key="1">
    <citation type="submission" date="2021-12" db="EMBL/GenBank/DDBJ databases">
        <title>Comparative genomics, transcriptomics and evolutionary studies reveal genomic signatures of adaptation to plant cell wall in hemibiotrophic fungi.</title>
        <authorList>
            <consortium name="DOE Joint Genome Institute"/>
            <person name="Baroncelli R."/>
            <person name="Diaz J.F."/>
            <person name="Benocci T."/>
            <person name="Peng M."/>
            <person name="Battaglia E."/>
            <person name="Haridas S."/>
            <person name="Andreopoulos W."/>
            <person name="Labutti K."/>
            <person name="Pangilinan J."/>
            <person name="Floch G.L."/>
            <person name="Makela M.R."/>
            <person name="Henrissat B."/>
            <person name="Grigoriev I.V."/>
            <person name="Crouch J.A."/>
            <person name="De Vries R.P."/>
            <person name="Sukno S.A."/>
            <person name="Thon M.R."/>
        </authorList>
    </citation>
    <scope>NUCLEOTIDE SEQUENCE</scope>
    <source>
        <strain evidence="2">CBS 112980</strain>
    </source>
</reference>
<feature type="transmembrane region" description="Helical" evidence="1">
    <location>
        <begin position="105"/>
        <end position="126"/>
    </location>
</feature>
<keyword evidence="3" id="KW-1185">Reference proteome</keyword>
<sequence length="142" mass="15954">MNPRARTERARSPLRGHPGVSRLFWSGTLGIFRAGARWTGRTWSTVGRGGLLQRLHAVCMNSPFRACEIAWRKCSSLDLIGSASVAFPFPFGLLLFFSSSSFPEIWWMSLWVWCLCCGIGEASVGIPRAPCNSIRDEFSRRR</sequence>
<evidence type="ECO:0000256" key="1">
    <source>
        <dbReference type="SAM" id="Phobius"/>
    </source>
</evidence>
<evidence type="ECO:0000313" key="2">
    <source>
        <dbReference type="EMBL" id="KAK1730435.1"/>
    </source>
</evidence>
<keyword evidence="1" id="KW-1133">Transmembrane helix</keyword>
<dbReference type="GeneID" id="85391090"/>